<sequence>MLQAEQVELLAEQRFFELLAKQRFFELLAKQRWLELLAEQRLSVAASRAAYCLMLLAMQLLSEPLAIRPAIVQAAGVSSDCPSC</sequence>
<gene>
    <name evidence="1" type="ORF">BCR34DRAFT_579039</name>
</gene>
<evidence type="ECO:0000313" key="2">
    <source>
        <dbReference type="Proteomes" id="UP000193144"/>
    </source>
</evidence>
<comment type="caution">
    <text evidence="1">The sequence shown here is derived from an EMBL/GenBank/DDBJ whole genome shotgun (WGS) entry which is preliminary data.</text>
</comment>
<reference evidence="1 2" key="1">
    <citation type="submission" date="2016-07" db="EMBL/GenBank/DDBJ databases">
        <title>Pervasive Adenine N6-methylation of Active Genes in Fungi.</title>
        <authorList>
            <consortium name="DOE Joint Genome Institute"/>
            <person name="Mondo S.J."/>
            <person name="Dannebaum R.O."/>
            <person name="Kuo R.C."/>
            <person name="Labutti K."/>
            <person name="Haridas S."/>
            <person name="Kuo A."/>
            <person name="Salamov A."/>
            <person name="Ahrendt S.R."/>
            <person name="Lipzen A."/>
            <person name="Sullivan W."/>
            <person name="Andreopoulos W.B."/>
            <person name="Clum A."/>
            <person name="Lindquist E."/>
            <person name="Daum C."/>
            <person name="Ramamoorthy G.K."/>
            <person name="Gryganskyi A."/>
            <person name="Culley D."/>
            <person name="Magnuson J.K."/>
            <person name="James T.Y."/>
            <person name="O'Malley M.A."/>
            <person name="Stajich J.E."/>
            <person name="Spatafora J.W."/>
            <person name="Visel A."/>
            <person name="Grigoriev I.V."/>
        </authorList>
    </citation>
    <scope>NUCLEOTIDE SEQUENCE [LARGE SCALE GENOMIC DNA]</scope>
    <source>
        <strain evidence="1 2">CBS 115471</strain>
    </source>
</reference>
<name>A0A1Y1YCX3_9PLEO</name>
<dbReference type="EMBL" id="MCFA01000269">
    <property type="protein sequence ID" value="ORX95827.1"/>
    <property type="molecule type" value="Genomic_DNA"/>
</dbReference>
<evidence type="ECO:0000313" key="1">
    <source>
        <dbReference type="EMBL" id="ORX95827.1"/>
    </source>
</evidence>
<dbReference type="Proteomes" id="UP000193144">
    <property type="component" value="Unassembled WGS sequence"/>
</dbReference>
<accession>A0A1Y1YCX3</accession>
<proteinExistence type="predicted"/>
<keyword evidence="2" id="KW-1185">Reference proteome</keyword>
<protein>
    <submittedName>
        <fullName evidence="1">Uncharacterized protein</fullName>
    </submittedName>
</protein>
<dbReference type="AlphaFoldDB" id="A0A1Y1YCX3"/>
<organism evidence="1 2">
    <name type="scientific">Clohesyomyces aquaticus</name>
    <dbReference type="NCBI Taxonomy" id="1231657"/>
    <lineage>
        <taxon>Eukaryota</taxon>
        <taxon>Fungi</taxon>
        <taxon>Dikarya</taxon>
        <taxon>Ascomycota</taxon>
        <taxon>Pezizomycotina</taxon>
        <taxon>Dothideomycetes</taxon>
        <taxon>Pleosporomycetidae</taxon>
        <taxon>Pleosporales</taxon>
        <taxon>Lindgomycetaceae</taxon>
        <taxon>Clohesyomyces</taxon>
    </lineage>
</organism>